<name>A0A0E9NKE9_SAICN</name>
<dbReference type="RefSeq" id="XP_019021386.1">
    <property type="nucleotide sequence ID" value="XM_019168087.1"/>
</dbReference>
<feature type="compositionally biased region" description="Acidic residues" evidence="1">
    <location>
        <begin position="144"/>
        <end position="154"/>
    </location>
</feature>
<reference evidence="2 3" key="3">
    <citation type="journal article" date="2015" name="Genome Announc.">
        <title>Draft Genome Sequence of the Archiascomycetous Yeast Saitoella complicata.</title>
        <authorList>
            <person name="Yamauchi K."/>
            <person name="Kondo S."/>
            <person name="Hamamoto M."/>
            <person name="Takahashi Y."/>
            <person name="Ogura Y."/>
            <person name="Hayashi T."/>
            <person name="Nishida H."/>
        </authorList>
    </citation>
    <scope>NUCLEOTIDE SEQUENCE [LARGE SCALE GENOMIC DNA]</scope>
    <source>
        <strain evidence="2 3">NRRL Y-17804</strain>
    </source>
</reference>
<reference evidence="2 3" key="1">
    <citation type="journal article" date="2011" name="J. Gen. Appl. Microbiol.">
        <title>Draft genome sequencing of the enigmatic yeast Saitoella complicata.</title>
        <authorList>
            <person name="Nishida H."/>
            <person name="Hamamoto M."/>
            <person name="Sugiyama J."/>
        </authorList>
    </citation>
    <scope>NUCLEOTIDE SEQUENCE [LARGE SCALE GENOMIC DNA]</scope>
    <source>
        <strain evidence="2 3">NRRL Y-17804</strain>
    </source>
</reference>
<protein>
    <submittedName>
        <fullName evidence="2">Uncharacterized protein</fullName>
    </submittedName>
</protein>
<evidence type="ECO:0000256" key="1">
    <source>
        <dbReference type="SAM" id="MobiDB-lite"/>
    </source>
</evidence>
<evidence type="ECO:0000313" key="2">
    <source>
        <dbReference type="EMBL" id="GAO50171.1"/>
    </source>
</evidence>
<comment type="caution">
    <text evidence="2">The sequence shown here is derived from an EMBL/GenBank/DDBJ whole genome shotgun (WGS) entry which is preliminary data.</text>
</comment>
<reference evidence="2 3" key="2">
    <citation type="journal article" date="2014" name="J. Gen. Appl. Microbiol.">
        <title>The early diverging ascomycetous budding yeast Saitoella complicata has three histone deacetylases belonging to the Clr6, Hos2, and Rpd3 lineages.</title>
        <authorList>
            <person name="Nishida H."/>
            <person name="Matsumoto T."/>
            <person name="Kondo S."/>
            <person name="Hamamoto M."/>
            <person name="Yoshikawa H."/>
        </authorList>
    </citation>
    <scope>NUCLEOTIDE SEQUENCE [LARGE SCALE GENOMIC DNA]</scope>
    <source>
        <strain evidence="2 3">NRRL Y-17804</strain>
    </source>
</reference>
<organism evidence="2 3">
    <name type="scientific">Saitoella complicata (strain BCRC 22490 / CBS 7301 / JCM 7358 / NBRC 10748 / NRRL Y-17804)</name>
    <dbReference type="NCBI Taxonomy" id="698492"/>
    <lineage>
        <taxon>Eukaryota</taxon>
        <taxon>Fungi</taxon>
        <taxon>Dikarya</taxon>
        <taxon>Ascomycota</taxon>
        <taxon>Taphrinomycotina</taxon>
        <taxon>Taphrinomycotina incertae sedis</taxon>
        <taxon>Saitoella</taxon>
    </lineage>
</organism>
<feature type="region of interest" description="Disordered" evidence="1">
    <location>
        <begin position="137"/>
        <end position="159"/>
    </location>
</feature>
<proteinExistence type="predicted"/>
<dbReference type="AlphaFoldDB" id="A0A0E9NKE9"/>
<gene>
    <name evidence="2" type="ORF">G7K_4305-t1</name>
</gene>
<dbReference type="Proteomes" id="UP000033140">
    <property type="component" value="Unassembled WGS sequence"/>
</dbReference>
<accession>A0A0E9NKE9</accession>
<keyword evidence="3" id="KW-1185">Reference proteome</keyword>
<feature type="region of interest" description="Disordered" evidence="1">
    <location>
        <begin position="1"/>
        <end position="72"/>
    </location>
</feature>
<sequence length="241" mass="27170">MPAEKRKQPSSFAKTSKKAKPAVNDDVPEHMIALYQVHTRTEPASLPQQTEDDEDDQTTTQEPAPPKAYKSLKKANFVASNFARSFFKKSNIEISPKEIKSTSENGLVRVRIEHLTEDGDELLAEAWVERKLRPKTQEELEGKTEEEEEEEEEKDTTAPAKRKIGELYMIHTRVNGKEVTGAGFTKIKKANARARKFVREAVGTSDGDVSQIEERMSGGGVEVWCGDNIKAWVVLEQRNQQ</sequence>
<dbReference type="EMBL" id="BACD03000030">
    <property type="protein sequence ID" value="GAO50171.1"/>
    <property type="molecule type" value="Genomic_DNA"/>
</dbReference>
<evidence type="ECO:0000313" key="3">
    <source>
        <dbReference type="Proteomes" id="UP000033140"/>
    </source>
</evidence>